<feature type="domain" description="Myb-like" evidence="2">
    <location>
        <begin position="525"/>
        <end position="578"/>
    </location>
</feature>
<evidence type="ECO:0000313" key="3">
    <source>
        <dbReference type="EMBL" id="OZJ04664.1"/>
    </source>
</evidence>
<organism evidence="3 4">
    <name type="scientific">Bifiguratus adelaidae</name>
    <dbReference type="NCBI Taxonomy" id="1938954"/>
    <lineage>
        <taxon>Eukaryota</taxon>
        <taxon>Fungi</taxon>
        <taxon>Fungi incertae sedis</taxon>
        <taxon>Mucoromycota</taxon>
        <taxon>Mucoromycotina</taxon>
        <taxon>Endogonomycetes</taxon>
        <taxon>Endogonales</taxon>
        <taxon>Endogonales incertae sedis</taxon>
        <taxon>Bifiguratus</taxon>
    </lineage>
</organism>
<dbReference type="GO" id="GO:0000126">
    <property type="term" value="C:transcription factor TFIIIB complex"/>
    <property type="evidence" value="ECO:0007669"/>
    <property type="project" value="TreeGrafter"/>
</dbReference>
<dbReference type="PANTHER" id="PTHR22929">
    <property type="entry name" value="RNA POLYMERASE III TRANSCRIPTION INITIATION FACTOR B"/>
    <property type="match status" value="1"/>
</dbReference>
<dbReference type="EMBL" id="MVBO01000033">
    <property type="protein sequence ID" value="OZJ04664.1"/>
    <property type="molecule type" value="Genomic_DNA"/>
</dbReference>
<feature type="compositionally biased region" description="Basic and acidic residues" evidence="1">
    <location>
        <begin position="235"/>
        <end position="251"/>
    </location>
</feature>
<accession>A0A261Y2E0</accession>
<reference evidence="3 4" key="1">
    <citation type="journal article" date="2017" name="Mycologia">
        <title>Bifiguratus adelaidae, gen. et sp. nov., a new member of Mucoromycotina in endophytic and soil-dwelling habitats.</title>
        <authorList>
            <person name="Torres-Cruz T.J."/>
            <person name="Billingsley Tobias T.L."/>
            <person name="Almatruk M."/>
            <person name="Hesse C."/>
            <person name="Kuske C.R."/>
            <person name="Desiro A."/>
            <person name="Benucci G.M."/>
            <person name="Bonito G."/>
            <person name="Stajich J.E."/>
            <person name="Dunlap C."/>
            <person name="Arnold A.E."/>
            <person name="Porras-Alfaro A."/>
        </authorList>
    </citation>
    <scope>NUCLEOTIDE SEQUENCE [LARGE SCALE GENOMIC DNA]</scope>
    <source>
        <strain evidence="3 4">AZ0501</strain>
    </source>
</reference>
<dbReference type="InterPro" id="IPR009057">
    <property type="entry name" value="Homeodomain-like_sf"/>
</dbReference>
<sequence length="670" mass="73979">MSTHVALGVRKSTQSFKPSAAASRRGGGRLSVSSQDSTGRRLSSAHSTPVPPTRRVSTVATSVSVSTSSIQRANPAGQHIAVPSPNVSTPPTPISVPAPASEPLIGPATESSVVVSTPARRASKDAAYDAHEAPEISTPPLRKDSLTDVNAHADGTESMPVEPDSSEPPPSKRERHKRRPQPLSIRTPFSPALEPSAAIPRRPSTRSQDATIPAPSESLRAESIPRRASTLPQDVPHEDTVPPAYHPHEIWMAEPTPSEPFSRRLSTRSQDAPREDTAASSYRSHRFKVAALFHSKAPWLMHQSSSKAKGVDRTTTVIQPGATSSSQHRSEMTRKRKQPSVPAEEGESDEREESDDNVSTETSQSRRRQPRPRVPREEIPEKLETLEDRQPDLEASLDTPILKFATEKFNGLVSRQFKEYTEKKRAAVSQKPATPAPEGDAAATDGTKIKPGVSKIEVPQPTIGILQEDRNAAQGKYIPGKGFILDKDSLLVQQPSGPDPSIMVTVEETDLDRLVNNATYGKKSRGSKWSMADTDRFYEALSQWGTDFESIARLFHAKTGTPRTRAQIRLKFNKEERENPQRIQEALIGKKKRVDLDHYTKSLDEEDKERFDGKEKPTLEQLMQWINEPEIPQHRYVELLAKEEVDEAKAEPVNEVQEEEPGYEVIGTID</sequence>
<feature type="compositionally biased region" description="Basic and acidic residues" evidence="1">
    <location>
        <begin position="374"/>
        <end position="392"/>
    </location>
</feature>
<evidence type="ECO:0000256" key="1">
    <source>
        <dbReference type="SAM" id="MobiDB-lite"/>
    </source>
</evidence>
<proteinExistence type="predicted"/>
<dbReference type="GO" id="GO:0001156">
    <property type="term" value="F:TFIIIC-class transcription factor complex binding"/>
    <property type="evidence" value="ECO:0007669"/>
    <property type="project" value="TreeGrafter"/>
</dbReference>
<dbReference type="PANTHER" id="PTHR22929:SF0">
    <property type="entry name" value="TRANSCRIPTION FACTOR TFIIIB COMPONENT B'' HOMOLOG"/>
    <property type="match status" value="1"/>
</dbReference>
<feature type="region of interest" description="Disordered" evidence="1">
    <location>
        <begin position="420"/>
        <end position="455"/>
    </location>
</feature>
<dbReference type="GO" id="GO:0070898">
    <property type="term" value="P:RNA polymerase III preinitiation complex assembly"/>
    <property type="evidence" value="ECO:0007669"/>
    <property type="project" value="TreeGrafter"/>
</dbReference>
<dbReference type="InterPro" id="IPR001005">
    <property type="entry name" value="SANT/Myb"/>
</dbReference>
<keyword evidence="4" id="KW-1185">Reference proteome</keyword>
<dbReference type="OrthoDB" id="272624at2759"/>
<dbReference type="Proteomes" id="UP000242875">
    <property type="component" value="Unassembled WGS sequence"/>
</dbReference>
<dbReference type="SMART" id="SM00717">
    <property type="entry name" value="SANT"/>
    <property type="match status" value="1"/>
</dbReference>
<dbReference type="InterPro" id="IPR039467">
    <property type="entry name" value="TFIIIB_B''_Myb"/>
</dbReference>
<dbReference type="Pfam" id="PF15963">
    <property type="entry name" value="Myb_DNA-bind_7"/>
    <property type="match status" value="1"/>
</dbReference>
<dbReference type="SUPFAM" id="SSF46689">
    <property type="entry name" value="Homeodomain-like"/>
    <property type="match status" value="1"/>
</dbReference>
<feature type="region of interest" description="Disordered" evidence="1">
    <location>
        <begin position="648"/>
        <end position="670"/>
    </location>
</feature>
<evidence type="ECO:0000313" key="4">
    <source>
        <dbReference type="Proteomes" id="UP000242875"/>
    </source>
</evidence>
<feature type="compositionally biased region" description="Basic and acidic residues" evidence="1">
    <location>
        <begin position="122"/>
        <end position="134"/>
    </location>
</feature>
<feature type="compositionally biased region" description="Low complexity" evidence="1">
    <location>
        <begin position="19"/>
        <end position="34"/>
    </location>
</feature>
<feature type="region of interest" description="Disordered" evidence="1">
    <location>
        <begin position="1"/>
        <end position="395"/>
    </location>
</feature>
<feature type="compositionally biased region" description="Polar residues" evidence="1">
    <location>
        <begin position="35"/>
        <end position="47"/>
    </location>
</feature>
<protein>
    <recommendedName>
        <fullName evidence="2">Myb-like domain-containing protein</fullName>
    </recommendedName>
</protein>
<feature type="compositionally biased region" description="Low complexity" evidence="1">
    <location>
        <begin position="53"/>
        <end position="69"/>
    </location>
</feature>
<comment type="caution">
    <text evidence="3">The sequence shown here is derived from an EMBL/GenBank/DDBJ whole genome shotgun (WGS) entry which is preliminary data.</text>
</comment>
<name>A0A261Y2E0_9FUNG</name>
<gene>
    <name evidence="3" type="ORF">BZG36_02884</name>
</gene>
<feature type="compositionally biased region" description="Polar residues" evidence="1">
    <location>
        <begin position="302"/>
        <end position="327"/>
    </location>
</feature>
<evidence type="ECO:0000259" key="2">
    <source>
        <dbReference type="SMART" id="SM00717"/>
    </source>
</evidence>
<dbReference type="AlphaFoldDB" id="A0A261Y2E0"/>
<feature type="compositionally biased region" description="Acidic residues" evidence="1">
    <location>
        <begin position="344"/>
        <end position="358"/>
    </location>
</feature>